<organism evidence="2">
    <name type="scientific">viral metagenome</name>
    <dbReference type="NCBI Taxonomy" id="1070528"/>
    <lineage>
        <taxon>unclassified sequences</taxon>
        <taxon>metagenomes</taxon>
        <taxon>organismal metagenomes</taxon>
    </lineage>
</organism>
<feature type="domain" description="Aminoglycoside phosphotransferase" evidence="1">
    <location>
        <begin position="165"/>
        <end position="217"/>
    </location>
</feature>
<accession>A0A6C0FA59</accession>
<name>A0A6C0FA59_9ZZZZ</name>
<dbReference type="Gene3D" id="3.90.1200.10">
    <property type="match status" value="1"/>
</dbReference>
<evidence type="ECO:0000313" key="2">
    <source>
        <dbReference type="EMBL" id="QHT37493.1"/>
    </source>
</evidence>
<dbReference type="InterPro" id="IPR002575">
    <property type="entry name" value="Aminoglycoside_PTrfase"/>
</dbReference>
<dbReference type="EMBL" id="MN738797">
    <property type="protein sequence ID" value="QHT37493.1"/>
    <property type="molecule type" value="Genomic_DNA"/>
</dbReference>
<sequence>MIKIKGHSNFKVEVKLINGTYYILKSSDEENSLRLEKQIKKQKMLFNNNFLINCNIPEIYKKEKDNNRIIFRMEYVKNSINMIDFLSKDNNIKVDWLFNNITTIIDSYINKCQSKKINISILKNKITNVTQNITNNLVCKSKMNQIEKYLKYINTNIHTISNVYFPVGTCHGDMTFSNLLIDTNNMKLYLIDFLDSFIESPLFDIIKIRQDTCFNWTINMCDFYFDKNKTLLTLKFIDDKIDKYFCKYNWYTKMYKYFQILNILRIIQYCKNNKVRDVLISYLEILH</sequence>
<dbReference type="Pfam" id="PF01636">
    <property type="entry name" value="APH"/>
    <property type="match status" value="1"/>
</dbReference>
<dbReference type="AlphaFoldDB" id="A0A6C0FA59"/>
<dbReference type="SUPFAM" id="SSF56112">
    <property type="entry name" value="Protein kinase-like (PK-like)"/>
    <property type="match status" value="1"/>
</dbReference>
<reference evidence="2" key="1">
    <citation type="journal article" date="2020" name="Nature">
        <title>Giant virus diversity and host interactions through global metagenomics.</title>
        <authorList>
            <person name="Schulz F."/>
            <person name="Roux S."/>
            <person name="Paez-Espino D."/>
            <person name="Jungbluth S."/>
            <person name="Walsh D.A."/>
            <person name="Denef V.J."/>
            <person name="McMahon K.D."/>
            <person name="Konstantinidis K.T."/>
            <person name="Eloe-Fadrosh E.A."/>
            <person name="Kyrpides N.C."/>
            <person name="Woyke T."/>
        </authorList>
    </citation>
    <scope>NUCLEOTIDE SEQUENCE</scope>
    <source>
        <strain evidence="2">GVMAG-S-ERX555997-44</strain>
    </source>
</reference>
<proteinExistence type="predicted"/>
<protein>
    <recommendedName>
        <fullName evidence="1">Aminoglycoside phosphotransferase domain-containing protein</fullName>
    </recommendedName>
</protein>
<dbReference type="InterPro" id="IPR011009">
    <property type="entry name" value="Kinase-like_dom_sf"/>
</dbReference>
<evidence type="ECO:0000259" key="1">
    <source>
        <dbReference type="Pfam" id="PF01636"/>
    </source>
</evidence>